<evidence type="ECO:0000313" key="4">
    <source>
        <dbReference type="Proteomes" id="UP000264353"/>
    </source>
</evidence>
<evidence type="ECO:0000256" key="1">
    <source>
        <dbReference type="SAM" id="MobiDB-lite"/>
    </source>
</evidence>
<name>A0A397ZKP0_BRACM</name>
<organism evidence="3 4">
    <name type="scientific">Brassica campestris</name>
    <name type="common">Field mustard</name>
    <dbReference type="NCBI Taxonomy" id="3711"/>
    <lineage>
        <taxon>Eukaryota</taxon>
        <taxon>Viridiplantae</taxon>
        <taxon>Streptophyta</taxon>
        <taxon>Embryophyta</taxon>
        <taxon>Tracheophyta</taxon>
        <taxon>Spermatophyta</taxon>
        <taxon>Magnoliopsida</taxon>
        <taxon>eudicotyledons</taxon>
        <taxon>Gunneridae</taxon>
        <taxon>Pentapetalae</taxon>
        <taxon>rosids</taxon>
        <taxon>malvids</taxon>
        <taxon>Brassicales</taxon>
        <taxon>Brassicaceae</taxon>
        <taxon>Brassiceae</taxon>
        <taxon>Brassica</taxon>
    </lineage>
</organism>
<feature type="region of interest" description="Disordered" evidence="1">
    <location>
        <begin position="1"/>
        <end position="95"/>
    </location>
</feature>
<dbReference type="Proteomes" id="UP000264353">
    <property type="component" value="Chromosome A4"/>
</dbReference>
<reference evidence="3 4" key="1">
    <citation type="submission" date="2018-06" db="EMBL/GenBank/DDBJ databases">
        <title>WGS assembly of Brassica rapa FPsc.</title>
        <authorList>
            <person name="Bowman J."/>
            <person name="Kohchi T."/>
            <person name="Yamato K."/>
            <person name="Jenkins J."/>
            <person name="Shu S."/>
            <person name="Ishizaki K."/>
            <person name="Yamaoka S."/>
            <person name="Nishihama R."/>
            <person name="Nakamura Y."/>
            <person name="Berger F."/>
            <person name="Adam C."/>
            <person name="Aki S."/>
            <person name="Althoff F."/>
            <person name="Araki T."/>
            <person name="Arteaga-Vazquez M."/>
            <person name="Balasubrmanian S."/>
            <person name="Bauer D."/>
            <person name="Boehm C."/>
            <person name="Briginshaw L."/>
            <person name="Caballero-Perez J."/>
            <person name="Catarino B."/>
            <person name="Chen F."/>
            <person name="Chiyoda S."/>
            <person name="Chovatia M."/>
            <person name="Davies K."/>
            <person name="Delmans M."/>
            <person name="Demura T."/>
            <person name="Dierschke T."/>
            <person name="Dolan L."/>
            <person name="Dorantes-Acosta A."/>
            <person name="Eklund D."/>
            <person name="Florent S."/>
            <person name="Flores-Sandoval E."/>
            <person name="Fujiyama A."/>
            <person name="Fukuzawa H."/>
            <person name="Galik B."/>
            <person name="Grimanelli D."/>
            <person name="Grimwood J."/>
            <person name="Grossniklaus U."/>
            <person name="Hamada T."/>
            <person name="Haseloff J."/>
            <person name="Hetherington A."/>
            <person name="Higo A."/>
            <person name="Hirakawa Y."/>
            <person name="Hundley H."/>
            <person name="Ikeda Y."/>
            <person name="Inoue K."/>
            <person name="Inoue S."/>
            <person name="Ishida S."/>
            <person name="Jia Q."/>
            <person name="Kakita M."/>
            <person name="Kanazawa T."/>
            <person name="Kawai Y."/>
            <person name="Kawashima T."/>
            <person name="Kennedy M."/>
            <person name="Kinose K."/>
            <person name="Kinoshita T."/>
            <person name="Kohara Y."/>
            <person name="Koide E."/>
            <person name="Komatsu K."/>
            <person name="Kopischke S."/>
            <person name="Kubo M."/>
            <person name="Kyozuka J."/>
            <person name="Lagercrantz U."/>
            <person name="Lin S."/>
            <person name="Lindquist E."/>
            <person name="Lipzen A."/>
            <person name="Lu C."/>
            <person name="Luna E."/>
            <person name="Martienssen R."/>
            <person name="Minamino N."/>
            <person name="Mizutani M."/>
            <person name="Mizutani M."/>
            <person name="Mochizuki N."/>
            <person name="Monte I."/>
            <person name="Mosher R."/>
            <person name="Nagasaki H."/>
            <person name="Nakagami H."/>
            <person name="Naramoto S."/>
            <person name="Nishitani K."/>
            <person name="Ohtani M."/>
            <person name="Okamoto T."/>
            <person name="Okumura M."/>
            <person name="Phillips J."/>
            <person name="Pollak B."/>
            <person name="Reinders A."/>
            <person name="Roevekamp M."/>
            <person name="Sano R."/>
            <person name="Sawa S."/>
            <person name="Schmid M."/>
            <person name="Shirakawa M."/>
            <person name="Solano R."/>
            <person name="Spunde A."/>
            <person name="Suetsugu N."/>
            <person name="Sugano S."/>
            <person name="Sugiyama A."/>
            <person name="Sun R."/>
            <person name="Suzuki Y."/>
            <person name="Takenaka M."/>
            <person name="Takezawa D."/>
            <person name="Tomogane H."/>
            <person name="Tsuzuki M."/>
            <person name="Ueda T."/>
            <person name="Umeda M."/>
            <person name="Ward J."/>
            <person name="Watanabe Y."/>
            <person name="Yazaki K."/>
            <person name="Yokoyama R."/>
            <person name="Yoshitake Y."/>
            <person name="Yotsui I."/>
            <person name="Zachgo S."/>
            <person name="Schmutz J."/>
        </authorList>
    </citation>
    <scope>NUCLEOTIDE SEQUENCE [LARGE SCALE GENOMIC DNA]</scope>
    <source>
        <strain evidence="4">cv. B-3</strain>
    </source>
</reference>
<dbReference type="InterPro" id="IPR040256">
    <property type="entry name" value="At4g02000-like"/>
</dbReference>
<dbReference type="InterPro" id="IPR025558">
    <property type="entry name" value="DUF4283"/>
</dbReference>
<gene>
    <name evidence="3" type="ORF">BRARA_D01352</name>
</gene>
<evidence type="ECO:0000259" key="2">
    <source>
        <dbReference type="Pfam" id="PF14111"/>
    </source>
</evidence>
<proteinExistence type="predicted"/>
<accession>A0A397ZKP0</accession>
<evidence type="ECO:0000313" key="3">
    <source>
        <dbReference type="EMBL" id="RID66192.1"/>
    </source>
</evidence>
<sequence>MRKIMKHVVKKKKPEKKSILKGSPAEERPMATTPPRVSIEDSKGSPASGNDGGEEVLSKKGNEITSEISKEIGRDVKELNAADGSPTVGGKMASESEVSVSLSEYRIVNDKEDLIPREMSLPPEVEKEKNSYAEVVSEGSTPGLVPEFTVVDGVADIEIPVEVFEDVAPLWKSCVVGYFMGDSPFIGSIHSTVNRIWSSQKSKIDVQFISKRTVLFRIEDELVRNRVLRRKYWHIADVPLVVSEWNPETAQAPPDLSALPLWVDLVNVPGYLYSLDGLRFLSRTTGKFVKLHPNTERCVRMDVARVLVEVNLMKPLPQKICFKNRDQERVTVQVHYPWLPARCTSCDGWGHLVKDCTKAKQYTILQRNQTVGKEVNVTDSDMQLGKSVAAEPTKGKEVVLKLLDDLGKVVVNPGSARVATGASKKHVEVGSSGLSVSQKEGVWSLNGRPVSPRRTNLTVPGGGVESPNGFQVLGNIREEGEIVDDVEEEEEEDVD</sequence>
<feature type="non-terminal residue" evidence="3">
    <location>
        <position position="495"/>
    </location>
</feature>
<dbReference type="PANTHER" id="PTHR31286">
    <property type="entry name" value="GLYCINE-RICH CELL WALL STRUCTURAL PROTEIN 1.8-LIKE"/>
    <property type="match status" value="1"/>
</dbReference>
<dbReference type="PANTHER" id="PTHR31286:SF148">
    <property type="entry name" value="DUF4283 DOMAIN-CONTAINING PROTEIN"/>
    <property type="match status" value="1"/>
</dbReference>
<feature type="compositionally biased region" description="Basic residues" evidence="1">
    <location>
        <begin position="1"/>
        <end position="15"/>
    </location>
</feature>
<feature type="domain" description="DUF4283" evidence="2">
    <location>
        <begin position="170"/>
        <end position="250"/>
    </location>
</feature>
<dbReference type="AlphaFoldDB" id="A0A397ZKP0"/>
<feature type="compositionally biased region" description="Basic and acidic residues" evidence="1">
    <location>
        <begin position="56"/>
        <end position="80"/>
    </location>
</feature>
<protein>
    <recommendedName>
        <fullName evidence="2">DUF4283 domain-containing protein</fullName>
    </recommendedName>
</protein>
<dbReference type="EMBL" id="CM010631">
    <property type="protein sequence ID" value="RID66192.1"/>
    <property type="molecule type" value="Genomic_DNA"/>
</dbReference>
<dbReference type="Pfam" id="PF14111">
    <property type="entry name" value="DUF4283"/>
    <property type="match status" value="1"/>
</dbReference>